<dbReference type="Proteomes" id="UP000294576">
    <property type="component" value="Unassembled WGS sequence"/>
</dbReference>
<name>A0A4R3PT60_RHISU</name>
<dbReference type="EMBL" id="SMBH01000022">
    <property type="protein sequence ID" value="TCU10042.1"/>
    <property type="molecule type" value="Genomic_DNA"/>
</dbReference>
<proteinExistence type="predicted"/>
<sequence length="99" mass="11242">MLSYFYSSDCAWAETEQDQLMAEDDPELTALFKAVAESPKRDNSAYHKALAEARQAFEAAERALGGAVRVQTKTKMKRNGDYVVKWTFKRNTSEKAKSR</sequence>
<evidence type="ECO:0000313" key="2">
    <source>
        <dbReference type="Proteomes" id="UP000294576"/>
    </source>
</evidence>
<evidence type="ECO:0000313" key="1">
    <source>
        <dbReference type="EMBL" id="TCU10042.1"/>
    </source>
</evidence>
<protein>
    <submittedName>
        <fullName evidence="1">Uncharacterized protein</fullName>
    </submittedName>
</protein>
<dbReference type="AlphaFoldDB" id="A0A4R3PT60"/>
<organism evidence="1 2">
    <name type="scientific">Rhizobium sullae</name>
    <name type="common">Rhizobium hedysari</name>
    <dbReference type="NCBI Taxonomy" id="50338"/>
    <lineage>
        <taxon>Bacteria</taxon>
        <taxon>Pseudomonadati</taxon>
        <taxon>Pseudomonadota</taxon>
        <taxon>Alphaproteobacteria</taxon>
        <taxon>Hyphomicrobiales</taxon>
        <taxon>Rhizobiaceae</taxon>
        <taxon>Rhizobium/Agrobacterium group</taxon>
        <taxon>Rhizobium</taxon>
    </lineage>
</organism>
<gene>
    <name evidence="1" type="ORF">EV132_12233</name>
</gene>
<accession>A0A4R3PT60</accession>
<comment type="caution">
    <text evidence="1">The sequence shown here is derived from an EMBL/GenBank/DDBJ whole genome shotgun (WGS) entry which is preliminary data.</text>
</comment>
<reference evidence="1 2" key="1">
    <citation type="submission" date="2019-03" db="EMBL/GenBank/DDBJ databases">
        <title>Genomic Encyclopedia of Type Strains, Phase IV (KMG-V): Genome sequencing to study the core and pangenomes of soil and plant-associated prokaryotes.</title>
        <authorList>
            <person name="Whitman W."/>
        </authorList>
    </citation>
    <scope>NUCLEOTIDE SEQUENCE [LARGE SCALE GENOMIC DNA]</scope>
    <source>
        <strain evidence="1 2">Hc14</strain>
    </source>
</reference>